<sequence>MGMWYIRFERRGGIFSTSHSGLVRDTEVAPTYTPIRCEKFRYETDKRRPIYGDKQGLALIFLWNDDKP</sequence>
<dbReference type="Proteomes" id="UP000220045">
    <property type="component" value="Unassembled WGS sequence"/>
</dbReference>
<reference evidence="1 2" key="1">
    <citation type="submission" date="2017-09" db="EMBL/GenBank/DDBJ databases">
        <title>Large-scale bioinformatics analysis of Bacillus genomes uncovers conserved roles of natural products in bacterial physiology.</title>
        <authorList>
            <consortium name="Agbiome Team Llc"/>
            <person name="Bleich R.M."/>
            <person name="Grubbs K.J."/>
            <person name="Santa Maria K.C."/>
            <person name="Allen S.E."/>
            <person name="Farag S."/>
            <person name="Shank E.A."/>
            <person name="Bowers A."/>
        </authorList>
    </citation>
    <scope>NUCLEOTIDE SEQUENCE [LARGE SCALE GENOMIC DNA]</scope>
    <source>
        <strain evidence="1 2">AFS004017</strain>
    </source>
</reference>
<evidence type="ECO:0000313" key="1">
    <source>
        <dbReference type="EMBL" id="PEJ06805.1"/>
    </source>
</evidence>
<accession>A0A2C4HN18</accession>
<organism evidence="1 2">
    <name type="scientific">Bacillus wiedmannii</name>
    <dbReference type="NCBI Taxonomy" id="1890302"/>
    <lineage>
        <taxon>Bacteria</taxon>
        <taxon>Bacillati</taxon>
        <taxon>Bacillota</taxon>
        <taxon>Bacilli</taxon>
        <taxon>Bacillales</taxon>
        <taxon>Bacillaceae</taxon>
        <taxon>Bacillus</taxon>
        <taxon>Bacillus cereus group</taxon>
    </lineage>
</organism>
<evidence type="ECO:0000313" key="2">
    <source>
        <dbReference type="Proteomes" id="UP000220045"/>
    </source>
</evidence>
<name>A0A2C4HN18_9BACI</name>
<protein>
    <submittedName>
        <fullName evidence="1">Uncharacterized protein</fullName>
    </submittedName>
</protein>
<comment type="caution">
    <text evidence="1">The sequence shown here is derived from an EMBL/GenBank/DDBJ whole genome shotgun (WGS) entry which is preliminary data.</text>
</comment>
<dbReference type="AlphaFoldDB" id="A0A2C4HN18"/>
<dbReference type="EMBL" id="NUEL01000027">
    <property type="protein sequence ID" value="PEJ06805.1"/>
    <property type="molecule type" value="Genomic_DNA"/>
</dbReference>
<proteinExistence type="predicted"/>
<gene>
    <name evidence="1" type="ORF">CN684_17735</name>
</gene>